<accession>A0A066YU31</accession>
<dbReference type="InterPro" id="IPR015424">
    <property type="entry name" value="PyrdxlP-dep_Trfase"/>
</dbReference>
<sequence length="116" mass="11753">MPHPVAVAVTDGAPNVVTLNSVGKTFNVSGVPSCLALVPDPALGGAVLARPQASFLLWLDGSGLGTREESLTQRQVELADGAGFGPAGSGCLRLNFALPLDRLRTALTRLTCGSAG</sequence>
<dbReference type="Proteomes" id="UP000027178">
    <property type="component" value="Unassembled WGS sequence"/>
</dbReference>
<evidence type="ECO:0000313" key="3">
    <source>
        <dbReference type="EMBL" id="KDN81591.1"/>
    </source>
</evidence>
<dbReference type="SUPFAM" id="SSF53383">
    <property type="entry name" value="PLP-dependent transferases"/>
    <property type="match status" value="1"/>
</dbReference>
<dbReference type="Gene3D" id="3.90.1150.10">
    <property type="entry name" value="Aspartate Aminotransferase, domain 1"/>
    <property type="match status" value="1"/>
</dbReference>
<organism evidence="3 4">
    <name type="scientific">Kitasatospora cheerisanensis KCTC 2395</name>
    <dbReference type="NCBI Taxonomy" id="1348663"/>
    <lineage>
        <taxon>Bacteria</taxon>
        <taxon>Bacillati</taxon>
        <taxon>Actinomycetota</taxon>
        <taxon>Actinomycetes</taxon>
        <taxon>Kitasatosporales</taxon>
        <taxon>Streptomycetaceae</taxon>
        <taxon>Kitasatospora</taxon>
    </lineage>
</organism>
<dbReference type="HOGENOM" id="CLU_2093564_0_0_11"/>
<evidence type="ECO:0000313" key="4">
    <source>
        <dbReference type="Proteomes" id="UP000027178"/>
    </source>
</evidence>
<dbReference type="EMBL" id="JNBY01000134">
    <property type="protein sequence ID" value="KDN81591.1"/>
    <property type="molecule type" value="Genomic_DNA"/>
</dbReference>
<comment type="cofactor">
    <cofactor evidence="1">
        <name>pyridoxal 5'-phosphate</name>
        <dbReference type="ChEBI" id="CHEBI:597326"/>
    </cofactor>
</comment>
<dbReference type="GO" id="GO:0008483">
    <property type="term" value="F:transaminase activity"/>
    <property type="evidence" value="ECO:0007669"/>
    <property type="project" value="UniProtKB-KW"/>
</dbReference>
<comment type="caution">
    <text evidence="3">The sequence shown here is derived from an EMBL/GenBank/DDBJ whole genome shotgun (WGS) entry which is preliminary data.</text>
</comment>
<evidence type="ECO:0000256" key="2">
    <source>
        <dbReference type="ARBA" id="ARBA00022898"/>
    </source>
</evidence>
<keyword evidence="3" id="KW-0808">Transferase</keyword>
<reference evidence="3 4" key="1">
    <citation type="submission" date="2014-05" db="EMBL/GenBank/DDBJ databases">
        <title>Draft Genome Sequence of Kitasatospora cheerisanensis KCTC 2395.</title>
        <authorList>
            <person name="Nam D.H."/>
        </authorList>
    </citation>
    <scope>NUCLEOTIDE SEQUENCE [LARGE SCALE GENOMIC DNA]</scope>
    <source>
        <strain evidence="3 4">KCTC 2395</strain>
    </source>
</reference>
<name>A0A066YU31_9ACTN</name>
<dbReference type="PATRIC" id="fig|1348663.4.peg.6419"/>
<protein>
    <submittedName>
        <fullName evidence="3">Putative aminotransferase</fullName>
    </submittedName>
</protein>
<dbReference type="RefSeq" id="WP_035868538.1">
    <property type="nucleotide sequence ID" value="NZ_KK853997.1"/>
</dbReference>
<dbReference type="InterPro" id="IPR051798">
    <property type="entry name" value="Class-II_PLP-Dep_Aminotrans"/>
</dbReference>
<gene>
    <name evidence="3" type="ORF">KCH_66340</name>
</gene>
<keyword evidence="4" id="KW-1185">Reference proteome</keyword>
<keyword evidence="2" id="KW-0663">Pyridoxal phosphate</keyword>
<dbReference type="InterPro" id="IPR015422">
    <property type="entry name" value="PyrdxlP-dep_Trfase_small"/>
</dbReference>
<dbReference type="AlphaFoldDB" id="A0A066YU31"/>
<keyword evidence="3" id="KW-0032">Aminotransferase</keyword>
<evidence type="ECO:0000256" key="1">
    <source>
        <dbReference type="ARBA" id="ARBA00001933"/>
    </source>
</evidence>
<proteinExistence type="predicted"/>
<dbReference type="OrthoDB" id="3224382at2"/>
<dbReference type="PANTHER" id="PTHR43525">
    <property type="entry name" value="PROTEIN MALY"/>
    <property type="match status" value="1"/>
</dbReference>
<dbReference type="PANTHER" id="PTHR43525:SF1">
    <property type="entry name" value="PROTEIN MALY"/>
    <property type="match status" value="1"/>
</dbReference>
<dbReference type="eggNOG" id="COG1168">
    <property type="taxonomic scope" value="Bacteria"/>
</dbReference>